<dbReference type="GO" id="GO:0070979">
    <property type="term" value="P:protein K11-linked ubiquitination"/>
    <property type="evidence" value="ECO:0007669"/>
    <property type="project" value="TreeGrafter"/>
</dbReference>
<accession>H2AP81</accession>
<evidence type="ECO:0000256" key="1">
    <source>
        <dbReference type="ARBA" id="ARBA00010547"/>
    </source>
</evidence>
<keyword evidence="4" id="KW-0131">Cell cycle</keyword>
<dbReference type="EMBL" id="HE650821">
    <property type="protein sequence ID" value="CCF56181.1"/>
    <property type="molecule type" value="Genomic_DNA"/>
</dbReference>
<feature type="compositionally biased region" description="Low complexity" evidence="5">
    <location>
        <begin position="226"/>
        <end position="251"/>
    </location>
</feature>
<dbReference type="eggNOG" id="KOG1858">
    <property type="taxonomic scope" value="Eukaryota"/>
</dbReference>
<dbReference type="InterPro" id="IPR024990">
    <property type="entry name" value="Apc1"/>
</dbReference>
<proteinExistence type="inferred from homology"/>
<keyword evidence="3" id="KW-0498">Mitosis</keyword>
<dbReference type="PANTHER" id="PTHR12827">
    <property type="entry name" value="MEIOTIC CHECKPOINT REGULATOR TSG24 FAMILY MEMBER"/>
    <property type="match status" value="1"/>
</dbReference>
<dbReference type="GO" id="GO:0031145">
    <property type="term" value="P:anaphase-promoting complex-dependent catabolic process"/>
    <property type="evidence" value="ECO:0007669"/>
    <property type="project" value="EnsemblFungi"/>
</dbReference>
<evidence type="ECO:0000313" key="7">
    <source>
        <dbReference type="Proteomes" id="UP000005220"/>
    </source>
</evidence>
<dbReference type="FunCoup" id="H2AP81">
    <property type="interactions" value="301"/>
</dbReference>
<dbReference type="GO" id="GO:0042802">
    <property type="term" value="F:identical protein binding"/>
    <property type="evidence" value="ECO:0007669"/>
    <property type="project" value="EnsemblFungi"/>
</dbReference>
<dbReference type="KEGG" id="kaf:KAFR_0A07470"/>
<dbReference type="RefSeq" id="XP_003955316.1">
    <property type="nucleotide sequence ID" value="XM_003955267.1"/>
</dbReference>
<dbReference type="Proteomes" id="UP000005220">
    <property type="component" value="Chromosome 1"/>
</dbReference>
<feature type="region of interest" description="Disordered" evidence="5">
    <location>
        <begin position="1384"/>
        <end position="1420"/>
    </location>
</feature>
<dbReference type="PANTHER" id="PTHR12827:SF3">
    <property type="entry name" value="ANAPHASE-PROMOTING COMPLEX SUBUNIT 1"/>
    <property type="match status" value="1"/>
</dbReference>
<gene>
    <name evidence="6" type="primary">KAFR0A07470</name>
    <name evidence="6" type="ORF">KAFR_0A07470</name>
</gene>
<dbReference type="OrthoDB" id="26401at2759"/>
<dbReference type="HOGENOM" id="CLU_000746_0_0_1"/>
<dbReference type="GO" id="GO:0051301">
    <property type="term" value="P:cell division"/>
    <property type="evidence" value="ECO:0007669"/>
    <property type="project" value="UniProtKB-KW"/>
</dbReference>
<dbReference type="GO" id="GO:0060090">
    <property type="term" value="F:molecular adaptor activity"/>
    <property type="evidence" value="ECO:0007669"/>
    <property type="project" value="EnsemblFungi"/>
</dbReference>
<dbReference type="GO" id="GO:0061630">
    <property type="term" value="F:ubiquitin protein ligase activity"/>
    <property type="evidence" value="ECO:0007669"/>
    <property type="project" value="EnsemblFungi"/>
</dbReference>
<comment type="similarity">
    <text evidence="1">Belongs to the APC1 family.</text>
</comment>
<keyword evidence="2" id="KW-0132">Cell division</keyword>
<evidence type="ECO:0000256" key="3">
    <source>
        <dbReference type="ARBA" id="ARBA00022776"/>
    </source>
</evidence>
<protein>
    <submittedName>
        <fullName evidence="6">Uncharacterized protein</fullName>
    </submittedName>
</protein>
<organism evidence="6 7">
    <name type="scientific">Kazachstania africana (strain ATCC 22294 / BCRC 22015 / CBS 2517 / CECT 1963 / NBRC 1671 / NRRL Y-8276)</name>
    <name type="common">Yeast</name>
    <name type="synonym">Kluyveromyces africanus</name>
    <dbReference type="NCBI Taxonomy" id="1071382"/>
    <lineage>
        <taxon>Eukaryota</taxon>
        <taxon>Fungi</taxon>
        <taxon>Dikarya</taxon>
        <taxon>Ascomycota</taxon>
        <taxon>Saccharomycotina</taxon>
        <taxon>Saccharomycetes</taxon>
        <taxon>Saccharomycetales</taxon>
        <taxon>Saccharomycetaceae</taxon>
        <taxon>Kazachstania</taxon>
    </lineage>
</organism>
<dbReference type="InterPro" id="IPR011989">
    <property type="entry name" value="ARM-like"/>
</dbReference>
<feature type="compositionally biased region" description="Polar residues" evidence="5">
    <location>
        <begin position="1387"/>
        <end position="1405"/>
    </location>
</feature>
<dbReference type="STRING" id="1071382.H2AP81"/>
<dbReference type="GO" id="GO:0007091">
    <property type="term" value="P:metaphase/anaphase transition of mitotic cell cycle"/>
    <property type="evidence" value="ECO:0007669"/>
    <property type="project" value="EnsemblFungi"/>
</dbReference>
<evidence type="ECO:0000256" key="2">
    <source>
        <dbReference type="ARBA" id="ARBA00022618"/>
    </source>
</evidence>
<keyword evidence="7" id="KW-1185">Reference proteome</keyword>
<dbReference type="GeneID" id="13886208"/>
<dbReference type="InParanoid" id="H2AP81"/>
<sequence>MGRRLFNCCKYNHLNKGKGDIWISQDRKVVEWVIDNTLVRRFTFKDRVIDAGFIDFEKVKDCFVILLSKFAHVYYLSDGNEPTIVCFPFEISKVFWYSQGLILQKRENTLDNDVHYKFITLTDPMAPFGVVSFASNQSDIIRNSQMLLFPENNKFNITVLFDTINNKLHFYYTRVYSSKKRTQEQEENNNKKDYRSVSNANSNITNNNPSSLHLRKISILNNRSISSSSASTTNNNNNNSNNNNNTNSPNNLIFKSTNDSRINSPIFYPSRNFSSNSFGNGTLNNNTNNSIVSPISELNPVIITTTNSTSPTATSTTTNQVQQDVINQSIVTKDVSLVNISSISLPKHIITDRNSPLRDSLIAMPIIREDKEIILILDQESQFCKIWSINLIPKIIDSISFKVYGNSPPDLIELSSLAFNLQKPVNVLPATYFNDSLNDHILIVSPETNEIYLYNPYTELSSPCITLKKISSFKKGSNQKLIKDSLDDTNLLSSLKTIIFYPTTDLTKICFKILYYICSADIFNHFLYLWQFILNEYNTNDEWEALEIILKNLIMIDGSEDTTQNYDYKHLTETVLLKSLKETLYNTPILLPKIIMGLHLVREEFLLNILYVEESFKLKKFLNMAIYEMNWPQSWKNYYSDKRLNYNKINNVENQQFAHPLDEPPSILKSLYSITENSEIPVTQFITFSKLIESATDIDLLITPRSFKTLRLYEMLHSPEFRLEYVMDILTKFNVTNEEINSYPIGIMNPIKNLLRMVESTISKPSPSLNLSLISRSDLERCLNVKRYNRIFSSASASPLTTMNTQAVNLSGRYRKKNPALSKHRDIRSILGDIIKVTSQSHIENPLFNQISQIDYNFNNDQKVNESELIKQNVNLIFPQDQRFKNALSLLTTSVPQKIHFITKETEYAKILAQRKVYAKILTTRICTSGVGYGAIAYSSETPLSTQKWYIPPLNYTVIFPNGFKISQDKKDLDTDLVSWGEFHLGVASGLKISKSAKDITGSWIAYNKPNELNATHGGFLLGLGLNGHLKNLEEWHIYNYLSPKIAFISVGLLLGMTASARGSQDFKLLKVLSVHVVALLPPGSNDLNINTRVQMAALVGVGLILQSSRNRKMNTILCKELNSLLRSQETLISDEGYRISVGIALGLINLGIGSTNVDTEHEAATHANPDQETKLIEKLLSIINTHHDRENKTISENSQIGSIISLTLMFLKSNNCSMASKVRLTVDIEKTTVFNRPEIFMFREFCYNMILWDSINADFDFIFEDIEPEMLHGINTDSLPLYHTLAGRIMAIGIKFASTNNLKTRNHLLSLIDKFLPFYQYPGPNSNSFTNNVDFQLTIKGTNVLVNVLIVAASMVMCATGDLEVFRRVRYLHEVVTGKHSDLYKSSKNSNSDNGVNKSSSFGETNDDMNAGESLQMNDIPEIEGERNEMDADYEDFFGEYIDPSTETESNVKNESHYGKYMATSMAIGFLFLGSGQYALKTSDLESVAYLILATLPLYMEPYSVQELKHFWSLSVESRCLIVKNAVTEAAINNVPIEITVKVNGEDMDVEKRKLSTPCLLPDVRDLISLKIKMDKYYPLEITFDDEMSALDFFSNGTVIYIQPKHQYKNTFENMDEIRTVLTNKMDDFEKKESPNEENFTETLYKNLGIKDLTMTELKLELENCNLTGNQSEDYNLEMLCSDTNSGDVIDYEFEIWTKRHHL</sequence>
<dbReference type="GO" id="GO:0010458">
    <property type="term" value="P:exit from mitosis"/>
    <property type="evidence" value="ECO:0007669"/>
    <property type="project" value="EnsemblFungi"/>
</dbReference>
<evidence type="ECO:0000313" key="6">
    <source>
        <dbReference type="EMBL" id="CCF56181.1"/>
    </source>
</evidence>
<name>H2AP81_KAZAF</name>
<feature type="region of interest" description="Disordered" evidence="5">
    <location>
        <begin position="179"/>
        <end position="210"/>
    </location>
</feature>
<evidence type="ECO:0000256" key="5">
    <source>
        <dbReference type="SAM" id="MobiDB-lite"/>
    </source>
</evidence>
<feature type="compositionally biased region" description="Basic and acidic residues" evidence="5">
    <location>
        <begin position="181"/>
        <end position="195"/>
    </location>
</feature>
<dbReference type="GO" id="GO:0005680">
    <property type="term" value="C:anaphase-promoting complex"/>
    <property type="evidence" value="ECO:0007669"/>
    <property type="project" value="EnsemblFungi"/>
</dbReference>
<feature type="region of interest" description="Disordered" evidence="5">
    <location>
        <begin position="226"/>
        <end position="256"/>
    </location>
</feature>
<reference evidence="6 7" key="1">
    <citation type="journal article" date="2011" name="Proc. Natl. Acad. Sci. U.S.A.">
        <title>Evolutionary erosion of yeast sex chromosomes by mating-type switching accidents.</title>
        <authorList>
            <person name="Gordon J.L."/>
            <person name="Armisen D."/>
            <person name="Proux-Wera E."/>
            <person name="Oheigeartaigh S.S."/>
            <person name="Byrne K.P."/>
            <person name="Wolfe K.H."/>
        </authorList>
    </citation>
    <scope>NUCLEOTIDE SEQUENCE [LARGE SCALE GENOMIC DNA]</scope>
    <source>
        <strain evidence="7">ATCC 22294 / BCRC 22015 / CBS 2517 / CECT 1963 / NBRC 1671 / NRRL Y-8276</strain>
    </source>
</reference>
<feature type="compositionally biased region" description="Low complexity" evidence="5">
    <location>
        <begin position="196"/>
        <end position="210"/>
    </location>
</feature>
<dbReference type="Gene3D" id="1.25.10.10">
    <property type="entry name" value="Leucine-rich Repeat Variant"/>
    <property type="match status" value="1"/>
</dbReference>
<evidence type="ECO:0000256" key="4">
    <source>
        <dbReference type="ARBA" id="ARBA00023306"/>
    </source>
</evidence>